<organism evidence="1 2">
    <name type="scientific">Crassostrea virginica</name>
    <name type="common">Eastern oyster</name>
    <dbReference type="NCBI Taxonomy" id="6565"/>
    <lineage>
        <taxon>Eukaryota</taxon>
        <taxon>Metazoa</taxon>
        <taxon>Spiralia</taxon>
        <taxon>Lophotrochozoa</taxon>
        <taxon>Mollusca</taxon>
        <taxon>Bivalvia</taxon>
        <taxon>Autobranchia</taxon>
        <taxon>Pteriomorphia</taxon>
        <taxon>Ostreida</taxon>
        <taxon>Ostreoidea</taxon>
        <taxon>Ostreidae</taxon>
        <taxon>Crassostrea</taxon>
    </lineage>
</organism>
<dbReference type="RefSeq" id="XP_022291791.1">
    <property type="nucleotide sequence ID" value="XM_022436083.1"/>
</dbReference>
<dbReference type="AlphaFoldDB" id="A0A8B8AKW2"/>
<dbReference type="OrthoDB" id="6142678at2759"/>
<dbReference type="GeneID" id="111103077"/>
<dbReference type="KEGG" id="cvn:111103077"/>
<proteinExistence type="predicted"/>
<name>A0A8B8AKW2_CRAVI</name>
<evidence type="ECO:0000313" key="2">
    <source>
        <dbReference type="RefSeq" id="XP_022291791.1"/>
    </source>
</evidence>
<sequence>MSKDPMTNYPLQGKVRSFIMCCLCGKRRVVYCKEPLSRQQITDIEEVQDSLFYTCGSTLFPTGHRYHETIVVKYGLECTAEMETTYYAGITTKFQPVCFFCGNTEVNSTSQTVQDLRKNYSIVRPICRQCMSNGIQPKVRIALKLNKK</sequence>
<dbReference type="Proteomes" id="UP000694844">
    <property type="component" value="Chromosome 7"/>
</dbReference>
<reference evidence="2" key="1">
    <citation type="submission" date="2025-08" db="UniProtKB">
        <authorList>
            <consortium name="RefSeq"/>
        </authorList>
    </citation>
    <scope>IDENTIFICATION</scope>
    <source>
        <tissue evidence="2">Whole sample</tissue>
    </source>
</reference>
<gene>
    <name evidence="2" type="primary">LOC111103077</name>
</gene>
<keyword evidence="1" id="KW-1185">Reference proteome</keyword>
<protein>
    <submittedName>
        <fullName evidence="2">Uncharacterized protein LOC111103077</fullName>
    </submittedName>
</protein>
<accession>A0A8B8AKW2</accession>
<evidence type="ECO:0000313" key="1">
    <source>
        <dbReference type="Proteomes" id="UP000694844"/>
    </source>
</evidence>